<comment type="caution">
    <text evidence="1">The sequence shown here is derived from an EMBL/GenBank/DDBJ whole genome shotgun (WGS) entry which is preliminary data.</text>
</comment>
<dbReference type="Proteomes" id="UP000494165">
    <property type="component" value="Unassembled WGS sequence"/>
</dbReference>
<dbReference type="EMBL" id="CADEPI010000084">
    <property type="protein sequence ID" value="CAB3373357.1"/>
    <property type="molecule type" value="Genomic_DNA"/>
</dbReference>
<keyword evidence="2" id="KW-1185">Reference proteome</keyword>
<sequence length="104" mass="11422">MAMMAPEAPKDLPGNLVNTLCRKDWWLKVESSMGQQTAFCAGSAQKSRYMKGCSLGSLHAQKTATLQAFMCCLRDPAFLNLGCNRDLLIILARTSSYCQMLAPT</sequence>
<dbReference type="AlphaFoldDB" id="A0A8S1D665"/>
<gene>
    <name evidence="1" type="ORF">CLODIP_2_CD13254</name>
</gene>
<protein>
    <submittedName>
        <fullName evidence="1">Uncharacterized protein</fullName>
    </submittedName>
</protein>
<proteinExistence type="predicted"/>
<name>A0A8S1D665_9INSE</name>
<evidence type="ECO:0000313" key="1">
    <source>
        <dbReference type="EMBL" id="CAB3373357.1"/>
    </source>
</evidence>
<evidence type="ECO:0000313" key="2">
    <source>
        <dbReference type="Proteomes" id="UP000494165"/>
    </source>
</evidence>
<organism evidence="1 2">
    <name type="scientific">Cloeon dipterum</name>
    <dbReference type="NCBI Taxonomy" id="197152"/>
    <lineage>
        <taxon>Eukaryota</taxon>
        <taxon>Metazoa</taxon>
        <taxon>Ecdysozoa</taxon>
        <taxon>Arthropoda</taxon>
        <taxon>Hexapoda</taxon>
        <taxon>Insecta</taxon>
        <taxon>Pterygota</taxon>
        <taxon>Palaeoptera</taxon>
        <taxon>Ephemeroptera</taxon>
        <taxon>Pisciforma</taxon>
        <taxon>Baetidae</taxon>
        <taxon>Cloeon</taxon>
    </lineage>
</organism>
<reference evidence="1 2" key="1">
    <citation type="submission" date="2020-04" db="EMBL/GenBank/DDBJ databases">
        <authorList>
            <person name="Alioto T."/>
            <person name="Alioto T."/>
            <person name="Gomez Garrido J."/>
        </authorList>
    </citation>
    <scope>NUCLEOTIDE SEQUENCE [LARGE SCALE GENOMIC DNA]</scope>
</reference>
<accession>A0A8S1D665</accession>